<protein>
    <recommendedName>
        <fullName evidence="4">Cyclin-like domain-containing protein</fullName>
    </recommendedName>
</protein>
<dbReference type="GO" id="GO:0006357">
    <property type="term" value="P:regulation of transcription by RNA polymerase II"/>
    <property type="evidence" value="ECO:0007669"/>
    <property type="project" value="InterPro"/>
</dbReference>
<evidence type="ECO:0000256" key="3">
    <source>
        <dbReference type="SAM" id="MobiDB-lite"/>
    </source>
</evidence>
<evidence type="ECO:0000313" key="6">
    <source>
        <dbReference type="Proteomes" id="UP001050691"/>
    </source>
</evidence>
<proteinExistence type="inferred from homology"/>
<dbReference type="InterPro" id="IPR036915">
    <property type="entry name" value="Cyclin-like_sf"/>
</dbReference>
<comment type="similarity">
    <text evidence="2">Belongs to the cyclin family.</text>
</comment>
<comment type="caution">
    <text evidence="5">The sequence shown here is derived from an EMBL/GenBank/DDBJ whole genome shotgun (WGS) entry which is preliminary data.</text>
</comment>
<dbReference type="InterPro" id="IPR043198">
    <property type="entry name" value="Cyclin/Ssn8"/>
</dbReference>
<feature type="region of interest" description="Disordered" evidence="3">
    <location>
        <begin position="1"/>
        <end position="26"/>
    </location>
</feature>
<dbReference type="Pfam" id="PF16899">
    <property type="entry name" value="Cyclin_C_2"/>
    <property type="match status" value="1"/>
</dbReference>
<dbReference type="GO" id="GO:0016538">
    <property type="term" value="F:cyclin-dependent protein serine/threonine kinase regulator activity"/>
    <property type="evidence" value="ECO:0007669"/>
    <property type="project" value="InterPro"/>
</dbReference>
<evidence type="ECO:0000256" key="1">
    <source>
        <dbReference type="ARBA" id="ARBA00023127"/>
    </source>
</evidence>
<keyword evidence="1 2" id="KW-0195">Cyclin</keyword>
<dbReference type="CDD" id="cd20524">
    <property type="entry name" value="CYCLIN_CCNH_rpt1"/>
    <property type="match status" value="1"/>
</dbReference>
<dbReference type="CDD" id="cd20525">
    <property type="entry name" value="CYCLIN_CCNH_rpt2"/>
    <property type="match status" value="1"/>
</dbReference>
<dbReference type="SMART" id="SM00385">
    <property type="entry name" value="CYCLIN"/>
    <property type="match status" value="1"/>
</dbReference>
<keyword evidence="6" id="KW-1185">Reference proteome</keyword>
<reference evidence="5" key="1">
    <citation type="submission" date="2021-10" db="EMBL/GenBank/DDBJ databases">
        <title>De novo Genome Assembly of Clathrus columnatus (Basidiomycota, Fungi) Using Illumina and Nanopore Sequence Data.</title>
        <authorList>
            <person name="Ogiso-Tanaka E."/>
            <person name="Itagaki H."/>
            <person name="Hosoya T."/>
            <person name="Hosaka K."/>
        </authorList>
    </citation>
    <scope>NUCLEOTIDE SEQUENCE</scope>
    <source>
        <strain evidence="5">MO-923</strain>
    </source>
</reference>
<dbReference type="PANTHER" id="PTHR10026">
    <property type="entry name" value="CYCLIN"/>
    <property type="match status" value="1"/>
</dbReference>
<name>A0AAV5AHP0_9AGAM</name>
<evidence type="ECO:0000259" key="4">
    <source>
        <dbReference type="SMART" id="SM00385"/>
    </source>
</evidence>
<dbReference type="InterPro" id="IPR031658">
    <property type="entry name" value="Cyclin_C_2"/>
</dbReference>
<dbReference type="AlphaFoldDB" id="A0AAV5AHP0"/>
<dbReference type="Gene3D" id="1.10.472.10">
    <property type="entry name" value="Cyclin-like"/>
    <property type="match status" value="2"/>
</dbReference>
<dbReference type="InterPro" id="IPR006671">
    <property type="entry name" value="Cyclin_N"/>
</dbReference>
<feature type="domain" description="Cyclin-like" evidence="4">
    <location>
        <begin position="111"/>
        <end position="193"/>
    </location>
</feature>
<sequence length="378" mass="42371">MTTALDPISSNGQQSQNLSSSNGFKPTHAEEIHSRSIYEASSQYRHWRFSAERLKNIRETLNQAAVAVIRSAFENDEVILLSYHLRQPGSSQAISFLTASEEYSLVKHYITKVTQLCGHFRFSEEVEATAVSYLKRFYLKNTVMDWHPKNVMLTALFLALKTTNNAISLDEFTSHIPKTSPADVLDLEFLVAQSLAFEFAVWHAHRALWGFRLDTQELPDAPVSELDPIFETAATFIRASRLTDAELIYTPSQIALAALWSAAPQLALAWASSKGQSESLTQVLSNIKAIVDSEGVGLEVETVRVIDKRLRICKNPEKVKGSKAWLKKQQEAEEKAKIKRIKKAEDARKAMEDDPFGGELLAESQEKPATVIDEDDDD</sequence>
<dbReference type="InterPro" id="IPR013763">
    <property type="entry name" value="Cyclin-like_dom"/>
</dbReference>
<organism evidence="5 6">
    <name type="scientific">Clathrus columnatus</name>
    <dbReference type="NCBI Taxonomy" id="1419009"/>
    <lineage>
        <taxon>Eukaryota</taxon>
        <taxon>Fungi</taxon>
        <taxon>Dikarya</taxon>
        <taxon>Basidiomycota</taxon>
        <taxon>Agaricomycotina</taxon>
        <taxon>Agaricomycetes</taxon>
        <taxon>Phallomycetidae</taxon>
        <taxon>Phallales</taxon>
        <taxon>Clathraceae</taxon>
        <taxon>Clathrus</taxon>
    </lineage>
</organism>
<evidence type="ECO:0000256" key="2">
    <source>
        <dbReference type="RuleBase" id="RU000383"/>
    </source>
</evidence>
<accession>A0AAV5AHP0</accession>
<dbReference type="Proteomes" id="UP001050691">
    <property type="component" value="Unassembled WGS sequence"/>
</dbReference>
<dbReference type="Pfam" id="PF00134">
    <property type="entry name" value="Cyclin_N"/>
    <property type="match status" value="1"/>
</dbReference>
<dbReference type="SUPFAM" id="SSF47954">
    <property type="entry name" value="Cyclin-like"/>
    <property type="match status" value="2"/>
</dbReference>
<feature type="region of interest" description="Disordered" evidence="3">
    <location>
        <begin position="344"/>
        <end position="378"/>
    </location>
</feature>
<dbReference type="EMBL" id="BPWL01000009">
    <property type="protein sequence ID" value="GJJ14162.1"/>
    <property type="molecule type" value="Genomic_DNA"/>
</dbReference>
<gene>
    <name evidence="5" type="ORF">Clacol_008422</name>
</gene>
<feature type="compositionally biased region" description="Low complexity" evidence="3">
    <location>
        <begin position="9"/>
        <end position="23"/>
    </location>
</feature>
<evidence type="ECO:0000313" key="5">
    <source>
        <dbReference type="EMBL" id="GJJ14162.1"/>
    </source>
</evidence>